<comment type="similarity">
    <text evidence="3 9">Belongs to the peptidase M17 family.</text>
</comment>
<evidence type="ECO:0000256" key="5">
    <source>
        <dbReference type="ARBA" id="ARBA00022670"/>
    </source>
</evidence>
<feature type="active site" evidence="9">
    <location>
        <position position="352"/>
    </location>
</feature>
<dbReference type="EMBL" id="APHR01000022">
    <property type="protein sequence ID" value="EMR13478.1"/>
    <property type="molecule type" value="Genomic_DNA"/>
</dbReference>
<evidence type="ECO:0000256" key="8">
    <source>
        <dbReference type="ARBA" id="ARBA00023211"/>
    </source>
</evidence>
<dbReference type="FunFam" id="3.40.630.10:FF:000004">
    <property type="entry name" value="Probable cytosol aminopeptidase"/>
    <property type="match status" value="1"/>
</dbReference>
<feature type="binding site" evidence="9">
    <location>
        <position position="271"/>
    </location>
    <ligand>
        <name>Mn(2+)</name>
        <dbReference type="ChEBI" id="CHEBI:29035"/>
        <label>1</label>
    </ligand>
</feature>
<dbReference type="SUPFAM" id="SSF52949">
    <property type="entry name" value="Macro domain-like"/>
    <property type="match status" value="1"/>
</dbReference>
<dbReference type="GO" id="GO:0070006">
    <property type="term" value="F:metalloaminopeptidase activity"/>
    <property type="evidence" value="ECO:0007669"/>
    <property type="project" value="InterPro"/>
</dbReference>
<evidence type="ECO:0000256" key="9">
    <source>
        <dbReference type="HAMAP-Rule" id="MF_00181"/>
    </source>
</evidence>
<dbReference type="PANTHER" id="PTHR11963:SF23">
    <property type="entry name" value="CYTOSOL AMINOPEPTIDASE"/>
    <property type="match status" value="1"/>
</dbReference>
<evidence type="ECO:0000256" key="3">
    <source>
        <dbReference type="ARBA" id="ARBA00009528"/>
    </source>
</evidence>
<comment type="cofactor">
    <cofactor evidence="9">
        <name>Mn(2+)</name>
        <dbReference type="ChEBI" id="CHEBI:29035"/>
    </cofactor>
    <text evidence="9">Binds 2 manganese ions per subunit.</text>
</comment>
<keyword evidence="9" id="KW-0963">Cytoplasm</keyword>
<dbReference type="NCBIfam" id="NF002073">
    <property type="entry name" value="PRK00913.1-2"/>
    <property type="match status" value="1"/>
</dbReference>
<dbReference type="Pfam" id="PF02789">
    <property type="entry name" value="Peptidase_M17_N"/>
    <property type="match status" value="1"/>
</dbReference>
<dbReference type="GO" id="GO:0030145">
    <property type="term" value="F:manganese ion binding"/>
    <property type="evidence" value="ECO:0007669"/>
    <property type="project" value="UniProtKB-UniRule"/>
</dbReference>
<evidence type="ECO:0000256" key="4">
    <source>
        <dbReference type="ARBA" id="ARBA00022438"/>
    </source>
</evidence>
<evidence type="ECO:0000259" key="10">
    <source>
        <dbReference type="PROSITE" id="PS00631"/>
    </source>
</evidence>
<dbReference type="PRINTS" id="PR00481">
    <property type="entry name" value="LAMNOPPTDASE"/>
</dbReference>
<sequence length="495" mass="52528">MQYFVTNDNPVTIATDCLVVAIHEDGQMSPTAQALDAASEGSLSRIINRGDFAAKPGQVLLLNDLPGITSPRVLLAGFGKAGKTTENDFNSTAIAVSKWLNDSACVDAVSFATEVSINGRSAGWLVRQTVINNEIALYRYSQTKSQVAEIKKPLAKLTVACADASPAEAETETKTGQAIGRGMNLARELGNLPGNICTPIYLADQALKMEKQFDDLAVDVLDEDDIAELSMGAFLSVSRGSRQPARLITLNYGGGGDSKPVVLVGKGLTFDAGGISLKPSQGMDEMKYDMCGAASVLGTIQAVAELQLPINVVGVIPSSENLPDGDANKPGDIVTSMAGKTIEILNTDAEGRLLLCDALTYSERFNPDTVIDIATLTGAIIVALGNNATGLMSNNEALATDLLKAGNDSFDRAWQLPLWDDYQKQLDSNFADIANVGGKEAGSVTAACFLSRFTEKFKWAHLDIAGTAWNSGKEKGATGRPVPLLMQYLLNRLEN</sequence>
<reference evidence="11 12" key="1">
    <citation type="journal article" date="2013" name="Genome Announc.">
        <title>Draft Genome Sequence of Methylophaga lonarensis MPLT, a Haloalkaliphilic (Non-Methane-Utilizing) Methylotroph.</title>
        <authorList>
            <person name="Shetty S.A."/>
            <person name="Marathe N.P."/>
            <person name="Munot H."/>
            <person name="Antony C.P."/>
            <person name="Dhotre D.P."/>
            <person name="Murrell J.C."/>
            <person name="Shouche Y.S."/>
        </authorList>
    </citation>
    <scope>NUCLEOTIDE SEQUENCE [LARGE SCALE GENOMIC DNA]</scope>
    <source>
        <strain evidence="11 12">MPL</strain>
    </source>
</reference>
<feature type="domain" description="Cytosol aminopeptidase" evidence="10">
    <location>
        <begin position="346"/>
        <end position="353"/>
    </location>
</feature>
<dbReference type="eggNOG" id="COG0260">
    <property type="taxonomic scope" value="Bacteria"/>
</dbReference>
<dbReference type="InterPro" id="IPR043472">
    <property type="entry name" value="Macro_dom-like"/>
</dbReference>
<evidence type="ECO:0000256" key="7">
    <source>
        <dbReference type="ARBA" id="ARBA00022801"/>
    </source>
</evidence>
<evidence type="ECO:0000256" key="6">
    <source>
        <dbReference type="ARBA" id="ARBA00022723"/>
    </source>
</evidence>
<name>M7NXG2_9GAMM</name>
<dbReference type="Gene3D" id="3.40.220.10">
    <property type="entry name" value="Leucine Aminopeptidase, subunit E, domain 1"/>
    <property type="match status" value="1"/>
</dbReference>
<dbReference type="Pfam" id="PF00883">
    <property type="entry name" value="Peptidase_M17"/>
    <property type="match status" value="1"/>
</dbReference>
<organism evidence="11 12">
    <name type="scientific">Methylophaga lonarensis MPL</name>
    <dbReference type="NCBI Taxonomy" id="1286106"/>
    <lineage>
        <taxon>Bacteria</taxon>
        <taxon>Pseudomonadati</taxon>
        <taxon>Pseudomonadota</taxon>
        <taxon>Gammaproteobacteria</taxon>
        <taxon>Thiotrichales</taxon>
        <taxon>Piscirickettsiaceae</taxon>
        <taxon>Methylophaga</taxon>
    </lineage>
</organism>
<comment type="subcellular location">
    <subcellularLocation>
        <location evidence="9">Cytoplasm</location>
    </subcellularLocation>
</comment>
<feature type="binding site" evidence="9">
    <location>
        <position position="271"/>
    </location>
    <ligand>
        <name>Mn(2+)</name>
        <dbReference type="ChEBI" id="CHEBI:29035"/>
        <label>2</label>
    </ligand>
</feature>
<keyword evidence="6 9" id="KW-0479">Metal-binding</keyword>
<feature type="binding site" evidence="9">
    <location>
        <position position="266"/>
    </location>
    <ligand>
        <name>Mn(2+)</name>
        <dbReference type="ChEBI" id="CHEBI:29035"/>
        <label>2</label>
    </ligand>
</feature>
<dbReference type="InterPro" id="IPR011356">
    <property type="entry name" value="Leucine_aapep/pepB"/>
</dbReference>
<feature type="binding site" evidence="9">
    <location>
        <position position="289"/>
    </location>
    <ligand>
        <name>Mn(2+)</name>
        <dbReference type="ChEBI" id="CHEBI:29035"/>
        <label>2</label>
    </ligand>
</feature>
<dbReference type="HAMAP" id="MF_00181">
    <property type="entry name" value="Cytosol_peptidase_M17"/>
    <property type="match status" value="1"/>
</dbReference>
<dbReference type="EC" id="3.4.11.1" evidence="9"/>
<evidence type="ECO:0000256" key="2">
    <source>
        <dbReference type="ARBA" id="ARBA00000967"/>
    </source>
</evidence>
<comment type="function">
    <text evidence="9">Presumably involved in the processing and regular turnover of intracellular proteins. Catalyzes the removal of unsubstituted N-terminal amino acids from various peptides.</text>
</comment>
<dbReference type="GO" id="GO:0006508">
    <property type="term" value="P:proteolysis"/>
    <property type="evidence" value="ECO:0007669"/>
    <property type="project" value="UniProtKB-KW"/>
</dbReference>
<dbReference type="PATRIC" id="fig|1286106.3.peg.997"/>
<feature type="binding site" evidence="9">
    <location>
        <position position="348"/>
    </location>
    <ligand>
        <name>Mn(2+)</name>
        <dbReference type="ChEBI" id="CHEBI:29035"/>
        <label>1</label>
    </ligand>
</feature>
<dbReference type="AlphaFoldDB" id="M7NXG2"/>
<evidence type="ECO:0000313" key="11">
    <source>
        <dbReference type="EMBL" id="EMR13478.1"/>
    </source>
</evidence>
<accession>M7NXG2</accession>
<comment type="catalytic activity">
    <reaction evidence="2 9">
        <text>Release of an N-terminal amino acid, preferentially leucine, but not glutamic or aspartic acids.</text>
        <dbReference type="EC" id="3.4.11.10"/>
    </reaction>
</comment>
<evidence type="ECO:0000256" key="1">
    <source>
        <dbReference type="ARBA" id="ARBA00000135"/>
    </source>
</evidence>
<dbReference type="OrthoDB" id="9809354at2"/>
<comment type="catalytic activity">
    <reaction evidence="1 9">
        <text>Release of an N-terminal amino acid, Xaa-|-Yaa-, in which Xaa is preferably Leu, but may be other amino acids including Pro although not Arg or Lys, and Yaa may be Pro. Amino acid amides and methyl esters are also readily hydrolyzed, but rates on arylamides are exceedingly low.</text>
        <dbReference type="EC" id="3.4.11.1"/>
    </reaction>
</comment>
<dbReference type="InterPro" id="IPR008283">
    <property type="entry name" value="Peptidase_M17_N"/>
</dbReference>
<feature type="binding site" evidence="9">
    <location>
        <position position="350"/>
    </location>
    <ligand>
        <name>Mn(2+)</name>
        <dbReference type="ChEBI" id="CHEBI:29035"/>
        <label>2</label>
    </ligand>
</feature>
<evidence type="ECO:0000313" key="12">
    <source>
        <dbReference type="Proteomes" id="UP000012019"/>
    </source>
</evidence>
<dbReference type="PROSITE" id="PS00631">
    <property type="entry name" value="CYTOSOL_AP"/>
    <property type="match status" value="1"/>
</dbReference>
<dbReference type="NCBIfam" id="NF002074">
    <property type="entry name" value="PRK00913.1-4"/>
    <property type="match status" value="1"/>
</dbReference>
<keyword evidence="4 9" id="KW-0031">Aminopeptidase</keyword>
<dbReference type="InterPro" id="IPR023042">
    <property type="entry name" value="Peptidase_M17_leu_NH2_pept"/>
</dbReference>
<dbReference type="Proteomes" id="UP000012019">
    <property type="component" value="Unassembled WGS sequence"/>
</dbReference>
<protein>
    <recommendedName>
        <fullName evidence="9">Probable cytosol aminopeptidase</fullName>
        <ecNumber evidence="9">3.4.11.1</ecNumber>
    </recommendedName>
    <alternativeName>
        <fullName evidence="9">Leucine aminopeptidase</fullName>
        <shortName evidence="9">LAP</shortName>
        <ecNumber evidence="9">3.4.11.10</ecNumber>
    </alternativeName>
    <alternativeName>
        <fullName evidence="9">Leucyl aminopeptidase</fullName>
    </alternativeName>
</protein>
<dbReference type="RefSeq" id="WP_009726002.1">
    <property type="nucleotide sequence ID" value="NZ_APHR01000022.1"/>
</dbReference>
<keyword evidence="12" id="KW-1185">Reference proteome</keyword>
<dbReference type="Gene3D" id="3.40.630.10">
    <property type="entry name" value="Zn peptidases"/>
    <property type="match status" value="1"/>
</dbReference>
<dbReference type="GO" id="GO:0005737">
    <property type="term" value="C:cytoplasm"/>
    <property type="evidence" value="ECO:0007669"/>
    <property type="project" value="UniProtKB-SubCell"/>
</dbReference>
<dbReference type="InterPro" id="IPR000819">
    <property type="entry name" value="Peptidase_M17_C"/>
</dbReference>
<dbReference type="PANTHER" id="PTHR11963">
    <property type="entry name" value="LEUCINE AMINOPEPTIDASE-RELATED"/>
    <property type="match status" value="1"/>
</dbReference>
<dbReference type="NCBIfam" id="NF002077">
    <property type="entry name" value="PRK00913.2-4"/>
    <property type="match status" value="1"/>
</dbReference>
<feature type="active site" evidence="9">
    <location>
        <position position="278"/>
    </location>
</feature>
<feature type="binding site" evidence="9">
    <location>
        <position position="350"/>
    </location>
    <ligand>
        <name>Mn(2+)</name>
        <dbReference type="ChEBI" id="CHEBI:29035"/>
        <label>1</label>
    </ligand>
</feature>
<keyword evidence="5 9" id="KW-0645">Protease</keyword>
<dbReference type="STRING" id="1286106.MPL1_04952"/>
<gene>
    <name evidence="9" type="primary">pepA</name>
    <name evidence="11" type="ORF">MPL1_04952</name>
</gene>
<comment type="caution">
    <text evidence="11">The sequence shown here is derived from an EMBL/GenBank/DDBJ whole genome shotgun (WGS) entry which is preliminary data.</text>
</comment>
<dbReference type="CDD" id="cd00433">
    <property type="entry name" value="Peptidase_M17"/>
    <property type="match status" value="1"/>
</dbReference>
<proteinExistence type="inferred from homology"/>
<dbReference type="EC" id="3.4.11.10" evidence="9"/>
<keyword evidence="7 9" id="KW-0378">Hydrolase</keyword>
<dbReference type="SUPFAM" id="SSF53187">
    <property type="entry name" value="Zn-dependent exopeptidases"/>
    <property type="match status" value="1"/>
</dbReference>
<keyword evidence="8 9" id="KW-0464">Manganese</keyword>